<protein>
    <recommendedName>
        <fullName evidence="3">Tc1-like transposase DDE domain-containing protein</fullName>
    </recommendedName>
</protein>
<gene>
    <name evidence="1" type="ORF">BpHYR1_000275</name>
</gene>
<evidence type="ECO:0000313" key="2">
    <source>
        <dbReference type="Proteomes" id="UP000276133"/>
    </source>
</evidence>
<keyword evidence="2" id="KW-1185">Reference proteome</keyword>
<proteinExistence type="predicted"/>
<evidence type="ECO:0000313" key="1">
    <source>
        <dbReference type="EMBL" id="RNA45247.1"/>
    </source>
</evidence>
<dbReference type="AlphaFoldDB" id="A0A3M7TBW6"/>
<name>A0A3M7TBW6_BRAPC</name>
<comment type="caution">
    <text evidence="1">The sequence shown here is derived from an EMBL/GenBank/DDBJ whole genome shotgun (WGS) entry which is preliminary data.</text>
</comment>
<sequence length="264" mass="30808">MKFFSFTTIAGWTSNESSRLLGCTMDDALTIKKIIQGRDLQRSPYLFLLSSRNSKLYCYLNFTFLTQNSIYILKEYKILYKLIQNSEQIYGFNRPAFHTESNLEKLAIKYGHKVVFSSKFHLEPNPIEGLWCYLKQHITAKTNQTFPRMMEVLAEVKENFIFEILSLKEQQLFKGFAIFGTLGDINSSQLNLSIFNVKMAPYWNVLLAEVKNQSNSSFTVMWEFLVPCSKKTEKTTDLIIKKTGIIMKLLRHCEFYARALIWTD</sequence>
<dbReference type="EMBL" id="REGN01000002">
    <property type="protein sequence ID" value="RNA45247.1"/>
    <property type="molecule type" value="Genomic_DNA"/>
</dbReference>
<dbReference type="OrthoDB" id="2449121at2759"/>
<reference evidence="1 2" key="1">
    <citation type="journal article" date="2018" name="Sci. Rep.">
        <title>Genomic signatures of local adaptation to the degree of environmental predictability in rotifers.</title>
        <authorList>
            <person name="Franch-Gras L."/>
            <person name="Hahn C."/>
            <person name="Garcia-Roger E.M."/>
            <person name="Carmona M.J."/>
            <person name="Serra M."/>
            <person name="Gomez A."/>
        </authorList>
    </citation>
    <scope>NUCLEOTIDE SEQUENCE [LARGE SCALE GENOMIC DNA]</scope>
    <source>
        <strain evidence="1">HYR1</strain>
    </source>
</reference>
<dbReference type="Proteomes" id="UP000276133">
    <property type="component" value="Unassembled WGS sequence"/>
</dbReference>
<accession>A0A3M7TBW6</accession>
<evidence type="ECO:0008006" key="3">
    <source>
        <dbReference type="Google" id="ProtNLM"/>
    </source>
</evidence>
<organism evidence="1 2">
    <name type="scientific">Brachionus plicatilis</name>
    <name type="common">Marine rotifer</name>
    <name type="synonym">Brachionus muelleri</name>
    <dbReference type="NCBI Taxonomy" id="10195"/>
    <lineage>
        <taxon>Eukaryota</taxon>
        <taxon>Metazoa</taxon>
        <taxon>Spiralia</taxon>
        <taxon>Gnathifera</taxon>
        <taxon>Rotifera</taxon>
        <taxon>Eurotatoria</taxon>
        <taxon>Monogononta</taxon>
        <taxon>Pseudotrocha</taxon>
        <taxon>Ploima</taxon>
        <taxon>Brachionidae</taxon>
        <taxon>Brachionus</taxon>
    </lineage>
</organism>